<feature type="compositionally biased region" description="Acidic residues" evidence="1">
    <location>
        <begin position="336"/>
        <end position="357"/>
    </location>
</feature>
<gene>
    <name evidence="2" type="ORF">M378DRAFT_28488</name>
</gene>
<name>A0A0C2WGQ5_AMAMK</name>
<dbReference type="OrthoDB" id="2133190at2759"/>
<keyword evidence="3" id="KW-1185">Reference proteome</keyword>
<dbReference type="InParanoid" id="A0A0C2WGQ5"/>
<evidence type="ECO:0000256" key="1">
    <source>
        <dbReference type="SAM" id="MobiDB-lite"/>
    </source>
</evidence>
<reference evidence="2 3" key="1">
    <citation type="submission" date="2014-04" db="EMBL/GenBank/DDBJ databases">
        <title>Evolutionary Origins and Diversification of the Mycorrhizal Mutualists.</title>
        <authorList>
            <consortium name="DOE Joint Genome Institute"/>
            <consortium name="Mycorrhizal Genomics Consortium"/>
            <person name="Kohler A."/>
            <person name="Kuo A."/>
            <person name="Nagy L.G."/>
            <person name="Floudas D."/>
            <person name="Copeland A."/>
            <person name="Barry K.W."/>
            <person name="Cichocki N."/>
            <person name="Veneault-Fourrey C."/>
            <person name="LaButti K."/>
            <person name="Lindquist E.A."/>
            <person name="Lipzen A."/>
            <person name="Lundell T."/>
            <person name="Morin E."/>
            <person name="Murat C."/>
            <person name="Riley R."/>
            <person name="Ohm R."/>
            <person name="Sun H."/>
            <person name="Tunlid A."/>
            <person name="Henrissat B."/>
            <person name="Grigoriev I.V."/>
            <person name="Hibbett D.S."/>
            <person name="Martin F."/>
        </authorList>
    </citation>
    <scope>NUCLEOTIDE SEQUENCE [LARGE SCALE GENOMIC DNA]</scope>
    <source>
        <strain evidence="2 3">Koide BX008</strain>
    </source>
</reference>
<dbReference type="PANTHER" id="PTHR47336">
    <property type="entry name" value="TRANSCRIPTION FACTOR HMS1-RELATED"/>
    <property type="match status" value="1"/>
</dbReference>
<dbReference type="PANTHER" id="PTHR47336:SF2">
    <property type="entry name" value="TRANSCRIPTION FACTOR HMS1-RELATED"/>
    <property type="match status" value="1"/>
</dbReference>
<dbReference type="InterPro" id="IPR052099">
    <property type="entry name" value="Regulatory_TF_Diverse"/>
</dbReference>
<sequence>MSTTPVFHRYPISTHILVTCYQASIPFGSGAGSSGFIVFDISSLSLETDRLSVPSNSQNKSQAPLHLLLPRSFHRWLKRLLKNLPNECGKLQESCSQYPWRLISPGNIPLPSTPVQNKPPIPRLPRQNSRPHEKASSPGGSSYASTSSAASTPPPSTPPMSSSSAVDQALVRCRSISLQWGLVQLSVKCRRHAPRRAIRLSSVESAQAVPALRVLEDRDSSEGKKIKRDVKGGIMVKGLPGATGIVSPGEDGTVIDVIDERGYVDSVKVARKCSKANVLGKAVEYIKVREQRLRAEQTGLRALVGGLVGGPALLREWEREWKDRFGGEERDKLDADELANNEAEDEDSDEDDEDEDGENGRKRKRGRVASSATNLNGAAKKADAKDKKTQQSTVQQQSGNATPSDAPAKRKRGRPRKVPAPVPPVSTASNMSSQPLPADQDVNMMVPTQQQPYQPQQYLLATFALFSFFNSPLTQGYSSPSHHHHQRPGVVLNHPPLVYAPEIVHGLASAAEHHRAASQVSRWDEYSQVFQLVVSVLVLLSMVMSWLRVGVAPQGTSKSWLRRIRKCSKSISRRALTDIRTGLRLGGKSFVSIGDVVVVFLLPSRPCCFTSKSSPSLEDLCTFSLVLHGTGSSIVNALLRGRSRVMWDRAKVLCAALLRKPGNHVCMYERLVMDNIDVDEAATRLASNVIIPAQLSLDMDQEPSPLMVLGAIAVRDRMKRHLAAAFVKTAVADDKIVSDVNDNDDNDDEDERQKRFSAASELGGSLAQLGKIAERLCRLVANFAPLA</sequence>
<dbReference type="HOGENOM" id="CLU_012408_0_0_1"/>
<proteinExistence type="predicted"/>
<accession>A0A0C2WGQ5</accession>
<feature type="region of interest" description="Disordered" evidence="1">
    <location>
        <begin position="328"/>
        <end position="436"/>
    </location>
</feature>
<dbReference type="STRING" id="946122.A0A0C2WGQ5"/>
<feature type="compositionally biased region" description="Basic and acidic residues" evidence="1">
    <location>
        <begin position="380"/>
        <end position="389"/>
    </location>
</feature>
<evidence type="ECO:0000313" key="3">
    <source>
        <dbReference type="Proteomes" id="UP000054549"/>
    </source>
</evidence>
<feature type="compositionally biased region" description="Low complexity" evidence="1">
    <location>
        <begin position="136"/>
        <end position="151"/>
    </location>
</feature>
<evidence type="ECO:0000313" key="2">
    <source>
        <dbReference type="EMBL" id="KIL55821.1"/>
    </source>
</evidence>
<dbReference type="Proteomes" id="UP000054549">
    <property type="component" value="Unassembled WGS sequence"/>
</dbReference>
<dbReference type="AlphaFoldDB" id="A0A0C2WGQ5"/>
<protein>
    <submittedName>
        <fullName evidence="2">Uncharacterized protein</fullName>
    </submittedName>
</protein>
<feature type="compositionally biased region" description="Polar residues" evidence="1">
    <location>
        <begin position="426"/>
        <end position="435"/>
    </location>
</feature>
<feature type="region of interest" description="Disordered" evidence="1">
    <location>
        <begin position="109"/>
        <end position="163"/>
    </location>
</feature>
<organism evidence="2 3">
    <name type="scientific">Amanita muscaria (strain Koide BX008)</name>
    <dbReference type="NCBI Taxonomy" id="946122"/>
    <lineage>
        <taxon>Eukaryota</taxon>
        <taxon>Fungi</taxon>
        <taxon>Dikarya</taxon>
        <taxon>Basidiomycota</taxon>
        <taxon>Agaricomycotina</taxon>
        <taxon>Agaricomycetes</taxon>
        <taxon>Agaricomycetidae</taxon>
        <taxon>Agaricales</taxon>
        <taxon>Pluteineae</taxon>
        <taxon>Amanitaceae</taxon>
        <taxon>Amanita</taxon>
    </lineage>
</organism>
<dbReference type="EMBL" id="KN818469">
    <property type="protein sequence ID" value="KIL55821.1"/>
    <property type="molecule type" value="Genomic_DNA"/>
</dbReference>